<reference evidence="2 3" key="1">
    <citation type="journal article" date="2011" name="Plasmid">
        <title>Streptomyces turgidiscabies Car8 contains a modular pathogenicity island that shares virulence genes with other actinobacterial plant pathogens.</title>
        <authorList>
            <person name="Huguet-Tapia J.C."/>
            <person name="Badger J.H."/>
            <person name="Loria R."/>
            <person name="Pettis G.S."/>
        </authorList>
    </citation>
    <scope>NUCLEOTIDE SEQUENCE [LARGE SCALE GENOMIC DNA]</scope>
    <source>
        <strain evidence="2 3">Car8</strain>
    </source>
</reference>
<dbReference type="Proteomes" id="UP000010931">
    <property type="component" value="Unassembled WGS sequence"/>
</dbReference>
<feature type="region of interest" description="Disordered" evidence="1">
    <location>
        <begin position="1"/>
        <end position="97"/>
    </location>
</feature>
<evidence type="ECO:0000256" key="1">
    <source>
        <dbReference type="SAM" id="MobiDB-lite"/>
    </source>
</evidence>
<evidence type="ECO:0000313" key="2">
    <source>
        <dbReference type="EMBL" id="ELP66030.1"/>
    </source>
</evidence>
<proteinExistence type="predicted"/>
<gene>
    <name evidence="2" type="ORF">STRTUCAR8_10241</name>
</gene>
<accession>L7F5W5</accession>
<sequence>MRLPRTGRAGGGSRRVRGRGPAPLVDGGRQGGLPRRAQTSDHRGRRRLEQLPRPGLEGQPRRTGHRDGSGDQRVPPAAGHTMPLLDEGPRSFRTGTQ</sequence>
<name>L7F5W5_STRT8</name>
<dbReference type="AlphaFoldDB" id="L7F5W5"/>
<evidence type="ECO:0000313" key="3">
    <source>
        <dbReference type="Proteomes" id="UP000010931"/>
    </source>
</evidence>
<protein>
    <submittedName>
        <fullName evidence="2">Uncharacterized protein</fullName>
    </submittedName>
</protein>
<dbReference type="EMBL" id="AEJB01000361">
    <property type="protein sequence ID" value="ELP66030.1"/>
    <property type="molecule type" value="Genomic_DNA"/>
</dbReference>
<organism evidence="2 3">
    <name type="scientific">Streptomyces turgidiscabies (strain Car8)</name>
    <dbReference type="NCBI Taxonomy" id="698760"/>
    <lineage>
        <taxon>Bacteria</taxon>
        <taxon>Bacillati</taxon>
        <taxon>Actinomycetota</taxon>
        <taxon>Actinomycetes</taxon>
        <taxon>Kitasatosporales</taxon>
        <taxon>Streptomycetaceae</taxon>
        <taxon>Streptomyces</taxon>
    </lineage>
</organism>
<feature type="compositionally biased region" description="Basic and acidic residues" evidence="1">
    <location>
        <begin position="38"/>
        <end position="50"/>
    </location>
</feature>
<keyword evidence="3" id="KW-1185">Reference proteome</keyword>
<comment type="caution">
    <text evidence="2">The sequence shown here is derived from an EMBL/GenBank/DDBJ whole genome shotgun (WGS) entry which is preliminary data.</text>
</comment>